<keyword evidence="2" id="KW-1185">Reference proteome</keyword>
<proteinExistence type="predicted"/>
<name>A0A7W7ZJ90_9BACT</name>
<evidence type="ECO:0000313" key="2">
    <source>
        <dbReference type="Proteomes" id="UP000540989"/>
    </source>
</evidence>
<dbReference type="Proteomes" id="UP000540989">
    <property type="component" value="Unassembled WGS sequence"/>
</dbReference>
<protein>
    <submittedName>
        <fullName evidence="1">Uncharacterized protein</fullName>
    </submittedName>
</protein>
<organism evidence="1 2">
    <name type="scientific">Granulicella aggregans</name>
    <dbReference type="NCBI Taxonomy" id="474949"/>
    <lineage>
        <taxon>Bacteria</taxon>
        <taxon>Pseudomonadati</taxon>
        <taxon>Acidobacteriota</taxon>
        <taxon>Terriglobia</taxon>
        <taxon>Terriglobales</taxon>
        <taxon>Acidobacteriaceae</taxon>
        <taxon>Granulicella</taxon>
    </lineage>
</organism>
<comment type="caution">
    <text evidence="1">The sequence shown here is derived from an EMBL/GenBank/DDBJ whole genome shotgun (WGS) entry which is preliminary data.</text>
</comment>
<dbReference type="AlphaFoldDB" id="A0A7W7ZJ90"/>
<sequence>MNVFVKPSAPAREIFSRSSNGTATFERQKNLEEICEINDNGTPFDT</sequence>
<evidence type="ECO:0000313" key="1">
    <source>
        <dbReference type="EMBL" id="MBB5060191.1"/>
    </source>
</evidence>
<gene>
    <name evidence="1" type="ORF">HDF16_004927</name>
</gene>
<reference evidence="1 2" key="1">
    <citation type="submission" date="2020-08" db="EMBL/GenBank/DDBJ databases">
        <title>Genomic Encyclopedia of Type Strains, Phase IV (KMG-V): Genome sequencing to study the core and pangenomes of soil and plant-associated prokaryotes.</title>
        <authorList>
            <person name="Whitman W."/>
        </authorList>
    </citation>
    <scope>NUCLEOTIDE SEQUENCE [LARGE SCALE GENOMIC DNA]</scope>
    <source>
        <strain evidence="1 2">M8UP14</strain>
    </source>
</reference>
<accession>A0A7W7ZJ90</accession>
<dbReference type="EMBL" id="JACHIP010000010">
    <property type="protein sequence ID" value="MBB5060191.1"/>
    <property type="molecule type" value="Genomic_DNA"/>
</dbReference>